<comment type="caution">
    <text evidence="2">The sequence shown here is derived from an EMBL/GenBank/DDBJ whole genome shotgun (WGS) entry which is preliminary data.</text>
</comment>
<dbReference type="Proteomes" id="UP001063166">
    <property type="component" value="Unassembled WGS sequence"/>
</dbReference>
<feature type="compositionally biased region" description="Polar residues" evidence="1">
    <location>
        <begin position="293"/>
        <end position="303"/>
    </location>
</feature>
<feature type="compositionally biased region" description="Basic residues" evidence="1">
    <location>
        <begin position="317"/>
        <end position="326"/>
    </location>
</feature>
<reference evidence="2" key="1">
    <citation type="submission" date="2022-07" db="EMBL/GenBank/DDBJ databases">
        <title>The genome of Lyophyllum shimeji provides insight into the initial evolution of ectomycorrhizal fungal genome.</title>
        <authorList>
            <person name="Kobayashi Y."/>
            <person name="Shibata T."/>
            <person name="Hirakawa H."/>
            <person name="Shigenobu S."/>
            <person name="Nishiyama T."/>
            <person name="Yamada A."/>
            <person name="Hasebe M."/>
            <person name="Kawaguchi M."/>
        </authorList>
    </citation>
    <scope>NUCLEOTIDE SEQUENCE</scope>
    <source>
        <strain evidence="2">AT787</strain>
    </source>
</reference>
<organism evidence="2 3">
    <name type="scientific">Lyophyllum shimeji</name>
    <name type="common">Hon-shimeji</name>
    <name type="synonym">Tricholoma shimeji</name>
    <dbReference type="NCBI Taxonomy" id="47721"/>
    <lineage>
        <taxon>Eukaryota</taxon>
        <taxon>Fungi</taxon>
        <taxon>Dikarya</taxon>
        <taxon>Basidiomycota</taxon>
        <taxon>Agaricomycotina</taxon>
        <taxon>Agaricomycetes</taxon>
        <taxon>Agaricomycetidae</taxon>
        <taxon>Agaricales</taxon>
        <taxon>Tricholomatineae</taxon>
        <taxon>Lyophyllaceae</taxon>
        <taxon>Lyophyllum</taxon>
    </lineage>
</organism>
<dbReference type="OrthoDB" id="3032815at2759"/>
<feature type="region of interest" description="Disordered" evidence="1">
    <location>
        <begin position="1"/>
        <end position="21"/>
    </location>
</feature>
<keyword evidence="3" id="KW-1185">Reference proteome</keyword>
<feature type="region of interest" description="Disordered" evidence="1">
    <location>
        <begin position="287"/>
        <end position="338"/>
    </location>
</feature>
<proteinExistence type="predicted"/>
<dbReference type="EMBL" id="BRPK01000012">
    <property type="protein sequence ID" value="GLB42818.1"/>
    <property type="molecule type" value="Genomic_DNA"/>
</dbReference>
<evidence type="ECO:0000313" key="3">
    <source>
        <dbReference type="Proteomes" id="UP001063166"/>
    </source>
</evidence>
<protein>
    <submittedName>
        <fullName evidence="2">Uncharacterized protein</fullName>
    </submittedName>
</protein>
<accession>A0A9P3URM9</accession>
<name>A0A9P3URM9_LYOSH</name>
<evidence type="ECO:0000256" key="1">
    <source>
        <dbReference type="SAM" id="MobiDB-lite"/>
    </source>
</evidence>
<dbReference type="AlphaFoldDB" id="A0A9P3URM9"/>
<evidence type="ECO:0000313" key="2">
    <source>
        <dbReference type="EMBL" id="GLB42818.1"/>
    </source>
</evidence>
<sequence length="411" mass="43717">MAPSGYVQVDPAKPPKTKGIRRQSALHLTLPLVERHSCAYDSCSSEENLLTIASSRYTISAAPKSSASASLYSQESYHLSPPVFSETHVNKRRFGLAVTPVEEGPWRRPEPLRSAQADVFVVDLKSAAADANPFLGSDEVEDVDETDGGGGVHRGNVEEKKVLKVYAPAETTLLPPIGKPMEVAPPRLVQEDKEYTNAKLKKSRMTSKMIGKMLSRLSVHQSQSNSASSSTLPAVPALPPQISIALPSPGLKFPNSPRATTPRTGTKDDLHAFVLDKQMHAAADKAGVASAVPGSNNRATLPSTWKPRRPPSPLPKALRRQGKQKHGASALAHPVVASPPPPLPSGACVVVESRKVGTGYASFSTPLGSAASLQGPSSRWDEVRTRLRARALKSEGYAVYDGGIISPIGSS</sequence>
<feature type="region of interest" description="Disordered" evidence="1">
    <location>
        <begin position="246"/>
        <end position="265"/>
    </location>
</feature>
<gene>
    <name evidence="2" type="ORF">LshimejAT787_1202670</name>
</gene>